<reference evidence="2" key="2">
    <citation type="journal article" date="2023" name="IMA Fungus">
        <title>Comparative genomic study of the Penicillium genus elucidates a diverse pangenome and 15 lateral gene transfer events.</title>
        <authorList>
            <person name="Petersen C."/>
            <person name="Sorensen T."/>
            <person name="Nielsen M.R."/>
            <person name="Sondergaard T.E."/>
            <person name="Sorensen J.L."/>
            <person name="Fitzpatrick D.A."/>
            <person name="Frisvad J.C."/>
            <person name="Nielsen K.L."/>
        </authorList>
    </citation>
    <scope>NUCLEOTIDE SEQUENCE</scope>
    <source>
        <strain evidence="2">IBT 3081</strain>
    </source>
</reference>
<organism evidence="2 3">
    <name type="scientific">Penicillium concentricum</name>
    <dbReference type="NCBI Taxonomy" id="293559"/>
    <lineage>
        <taxon>Eukaryota</taxon>
        <taxon>Fungi</taxon>
        <taxon>Dikarya</taxon>
        <taxon>Ascomycota</taxon>
        <taxon>Pezizomycotina</taxon>
        <taxon>Eurotiomycetes</taxon>
        <taxon>Eurotiomycetidae</taxon>
        <taxon>Eurotiales</taxon>
        <taxon>Aspergillaceae</taxon>
        <taxon>Penicillium</taxon>
    </lineage>
</organism>
<proteinExistence type="predicted"/>
<dbReference type="EMBL" id="JAPZBT010000002">
    <property type="protein sequence ID" value="KAJ5374516.1"/>
    <property type="molecule type" value="Genomic_DNA"/>
</dbReference>
<dbReference type="AlphaFoldDB" id="A0A9W9VCL5"/>
<comment type="caution">
    <text evidence="2">The sequence shown here is derived from an EMBL/GenBank/DDBJ whole genome shotgun (WGS) entry which is preliminary data.</text>
</comment>
<feature type="compositionally biased region" description="Polar residues" evidence="1">
    <location>
        <begin position="1"/>
        <end position="16"/>
    </location>
</feature>
<dbReference type="RefSeq" id="XP_056580502.1">
    <property type="nucleotide sequence ID" value="XM_056724252.1"/>
</dbReference>
<name>A0A9W9VCL5_9EURO</name>
<dbReference type="GeneID" id="81463435"/>
<gene>
    <name evidence="2" type="ORF">N7517_006522</name>
</gene>
<protein>
    <submittedName>
        <fullName evidence="2">Uncharacterized protein</fullName>
    </submittedName>
</protein>
<accession>A0A9W9VCL5</accession>
<reference evidence="2" key="1">
    <citation type="submission" date="2022-12" db="EMBL/GenBank/DDBJ databases">
        <authorList>
            <person name="Petersen C."/>
        </authorList>
    </citation>
    <scope>NUCLEOTIDE SEQUENCE</scope>
    <source>
        <strain evidence="2">IBT 3081</strain>
    </source>
</reference>
<evidence type="ECO:0000256" key="1">
    <source>
        <dbReference type="SAM" id="MobiDB-lite"/>
    </source>
</evidence>
<keyword evidence="3" id="KW-1185">Reference proteome</keyword>
<evidence type="ECO:0000313" key="3">
    <source>
        <dbReference type="Proteomes" id="UP001147752"/>
    </source>
</evidence>
<sequence length="59" mass="6739">MTSPEPSLRINESSSFIIGGEKKGSAPRNPILPTEDEKGREENMILERMESEKSWHKRP</sequence>
<evidence type="ECO:0000313" key="2">
    <source>
        <dbReference type="EMBL" id="KAJ5374516.1"/>
    </source>
</evidence>
<dbReference type="Proteomes" id="UP001147752">
    <property type="component" value="Unassembled WGS sequence"/>
</dbReference>
<feature type="region of interest" description="Disordered" evidence="1">
    <location>
        <begin position="1"/>
        <end position="59"/>
    </location>
</feature>
<feature type="compositionally biased region" description="Basic and acidic residues" evidence="1">
    <location>
        <begin position="35"/>
        <end position="59"/>
    </location>
</feature>